<comment type="caution">
    <text evidence="2">The sequence shown here is derived from an EMBL/GenBank/DDBJ whole genome shotgun (WGS) entry which is preliminary data.</text>
</comment>
<dbReference type="EMBL" id="MHQL01000069">
    <property type="protein sequence ID" value="OHA01160.1"/>
    <property type="molecule type" value="Genomic_DNA"/>
</dbReference>
<evidence type="ECO:0000259" key="1">
    <source>
        <dbReference type="SMART" id="SM01022"/>
    </source>
</evidence>
<proteinExistence type="predicted"/>
<dbReference type="InterPro" id="IPR007374">
    <property type="entry name" value="ASCH_domain"/>
</dbReference>
<feature type="domain" description="ASCH" evidence="1">
    <location>
        <begin position="12"/>
        <end position="114"/>
    </location>
</feature>
<dbReference type="Gene3D" id="2.30.130.30">
    <property type="entry name" value="Hypothetical protein"/>
    <property type="match status" value="1"/>
</dbReference>
<evidence type="ECO:0000313" key="2">
    <source>
        <dbReference type="EMBL" id="OHA01160.1"/>
    </source>
</evidence>
<evidence type="ECO:0000313" key="3">
    <source>
        <dbReference type="Proteomes" id="UP000177811"/>
    </source>
</evidence>
<reference evidence="2 3" key="1">
    <citation type="journal article" date="2016" name="Nat. Commun.">
        <title>Thousands of microbial genomes shed light on interconnected biogeochemical processes in an aquifer system.</title>
        <authorList>
            <person name="Anantharaman K."/>
            <person name="Brown C.T."/>
            <person name="Hug L.A."/>
            <person name="Sharon I."/>
            <person name="Castelle C.J."/>
            <person name="Probst A.J."/>
            <person name="Thomas B.C."/>
            <person name="Singh A."/>
            <person name="Wilkins M.J."/>
            <person name="Karaoz U."/>
            <person name="Brodie E.L."/>
            <person name="Williams K.H."/>
            <person name="Hubbard S.S."/>
            <person name="Banfield J.F."/>
        </authorList>
    </citation>
    <scope>NUCLEOTIDE SEQUENCE [LARGE SCALE GENOMIC DNA]</scope>
</reference>
<organism evidence="2 3">
    <name type="scientific">Candidatus Sungbacteria bacterium RIFCSPHIGHO2_02_FULL_51_29</name>
    <dbReference type="NCBI Taxonomy" id="1802273"/>
    <lineage>
        <taxon>Bacteria</taxon>
        <taxon>Candidatus Sungiibacteriota</taxon>
    </lineage>
</organism>
<dbReference type="AlphaFoldDB" id="A0A1G2KP21"/>
<dbReference type="SMART" id="SM01022">
    <property type="entry name" value="ASCH"/>
    <property type="match status" value="1"/>
</dbReference>
<dbReference type="SUPFAM" id="SSF88697">
    <property type="entry name" value="PUA domain-like"/>
    <property type="match status" value="1"/>
</dbReference>
<gene>
    <name evidence="2" type="ORF">A3C16_04550</name>
</gene>
<protein>
    <recommendedName>
        <fullName evidence="1">ASCH domain-containing protein</fullName>
    </recommendedName>
</protein>
<dbReference type="InterPro" id="IPR015947">
    <property type="entry name" value="PUA-like_sf"/>
</dbReference>
<accession>A0A1G2KP21</accession>
<dbReference type="Proteomes" id="UP000177811">
    <property type="component" value="Unassembled WGS sequence"/>
</dbReference>
<sequence length="122" mass="13932">MFYVADSVMKTLKFIANLIPPILSRKKTSTWRLFDDKDLRVGDTLCFVEHETGREFATAKVISVREKPLGEINEQDAIGQEKFDSREKMLEAFRSHYGNAVTMGTIVKMVDFVLVSKEKQVA</sequence>
<dbReference type="Pfam" id="PF04266">
    <property type="entry name" value="ASCH"/>
    <property type="match status" value="1"/>
</dbReference>
<name>A0A1G2KP21_9BACT</name>